<dbReference type="GO" id="GO:0003924">
    <property type="term" value="F:GTPase activity"/>
    <property type="evidence" value="ECO:0007669"/>
    <property type="project" value="InterPro"/>
</dbReference>
<dbReference type="PROSITE" id="PS51388">
    <property type="entry name" value="GED"/>
    <property type="match status" value="1"/>
</dbReference>
<evidence type="ECO:0000256" key="1">
    <source>
        <dbReference type="ARBA" id="ARBA00022741"/>
    </source>
</evidence>
<keyword evidence="2" id="KW-0342">GTP-binding</keyword>
<dbReference type="InterPro" id="IPR001401">
    <property type="entry name" value="Dynamin_GTPase"/>
</dbReference>
<dbReference type="Proteomes" id="UP000215902">
    <property type="component" value="Unassembled WGS sequence"/>
</dbReference>
<dbReference type="InterPro" id="IPR022812">
    <property type="entry name" value="Dynamin"/>
</dbReference>
<gene>
    <name evidence="7" type="ORF">BOX15_Mlig009669g1</name>
</gene>
<dbReference type="Pfam" id="PF02212">
    <property type="entry name" value="GED"/>
    <property type="match status" value="1"/>
</dbReference>
<dbReference type="AlphaFoldDB" id="A0A267H3Z9"/>
<dbReference type="SMART" id="SM00053">
    <property type="entry name" value="DYNc"/>
    <property type="match status" value="1"/>
</dbReference>
<dbReference type="GO" id="GO:0005874">
    <property type="term" value="C:microtubule"/>
    <property type="evidence" value="ECO:0007669"/>
    <property type="project" value="TreeGrafter"/>
</dbReference>
<dbReference type="InterPro" id="IPR020850">
    <property type="entry name" value="GED_dom"/>
</dbReference>
<evidence type="ECO:0000256" key="2">
    <source>
        <dbReference type="ARBA" id="ARBA00023134"/>
    </source>
</evidence>
<evidence type="ECO:0008006" key="9">
    <source>
        <dbReference type="Google" id="ProtNLM"/>
    </source>
</evidence>
<dbReference type="PRINTS" id="PR00195">
    <property type="entry name" value="DYNAMIN"/>
</dbReference>
<proteinExistence type="predicted"/>
<dbReference type="Pfam" id="PF00350">
    <property type="entry name" value="Dynamin_N"/>
    <property type="match status" value="1"/>
</dbReference>
<accession>A0A267H3Z9</accession>
<dbReference type="GO" id="GO:0008017">
    <property type="term" value="F:microtubule binding"/>
    <property type="evidence" value="ECO:0007669"/>
    <property type="project" value="TreeGrafter"/>
</dbReference>
<dbReference type="GO" id="GO:0031623">
    <property type="term" value="P:receptor internalization"/>
    <property type="evidence" value="ECO:0007669"/>
    <property type="project" value="TreeGrafter"/>
</dbReference>
<dbReference type="InterPro" id="IPR030381">
    <property type="entry name" value="G_DYNAMIN_dom"/>
</dbReference>
<dbReference type="InterPro" id="IPR027417">
    <property type="entry name" value="P-loop_NTPase"/>
</dbReference>
<dbReference type="PANTHER" id="PTHR11566">
    <property type="entry name" value="DYNAMIN"/>
    <property type="match status" value="1"/>
</dbReference>
<evidence type="ECO:0000313" key="8">
    <source>
        <dbReference type="Proteomes" id="UP000215902"/>
    </source>
</evidence>
<dbReference type="InterPro" id="IPR000375">
    <property type="entry name" value="Dynamin_stalk"/>
</dbReference>
<dbReference type="GO" id="GO:0016185">
    <property type="term" value="P:synaptic vesicle budding from presynaptic endocytic zone membrane"/>
    <property type="evidence" value="ECO:0007669"/>
    <property type="project" value="TreeGrafter"/>
</dbReference>
<dbReference type="GO" id="GO:0005886">
    <property type="term" value="C:plasma membrane"/>
    <property type="evidence" value="ECO:0007669"/>
    <property type="project" value="TreeGrafter"/>
</dbReference>
<keyword evidence="8" id="KW-1185">Reference proteome</keyword>
<dbReference type="InterPro" id="IPR003130">
    <property type="entry name" value="GED"/>
</dbReference>
<dbReference type="GO" id="GO:0005525">
    <property type="term" value="F:GTP binding"/>
    <property type="evidence" value="ECO:0007669"/>
    <property type="project" value="InterPro"/>
</dbReference>
<evidence type="ECO:0000259" key="5">
    <source>
        <dbReference type="PROSITE" id="PS51388"/>
    </source>
</evidence>
<dbReference type="Gene3D" id="3.40.50.300">
    <property type="entry name" value="P-loop containing nucleotide triphosphate hydrolases"/>
    <property type="match status" value="1"/>
</dbReference>
<dbReference type="InterPro" id="IPR045063">
    <property type="entry name" value="Dynamin_N"/>
</dbReference>
<comment type="caution">
    <text evidence="7">The sequence shown here is derived from an EMBL/GenBank/DDBJ whole genome shotgun (WGS) entry which is preliminary data.</text>
</comment>
<evidence type="ECO:0000259" key="6">
    <source>
        <dbReference type="PROSITE" id="PS51718"/>
    </source>
</evidence>
<organism evidence="7 8">
    <name type="scientific">Macrostomum lignano</name>
    <dbReference type="NCBI Taxonomy" id="282301"/>
    <lineage>
        <taxon>Eukaryota</taxon>
        <taxon>Metazoa</taxon>
        <taxon>Spiralia</taxon>
        <taxon>Lophotrochozoa</taxon>
        <taxon>Platyhelminthes</taxon>
        <taxon>Rhabditophora</taxon>
        <taxon>Macrostomorpha</taxon>
        <taxon>Macrostomida</taxon>
        <taxon>Macrostomidae</taxon>
        <taxon>Macrostomum</taxon>
    </lineage>
</organism>
<dbReference type="EMBL" id="NIVC01000059">
    <property type="protein sequence ID" value="PAA92269.1"/>
    <property type="molecule type" value="Genomic_DNA"/>
</dbReference>
<evidence type="ECO:0000313" key="7">
    <source>
        <dbReference type="EMBL" id="PAA92269.1"/>
    </source>
</evidence>
<reference evidence="7 8" key="1">
    <citation type="submission" date="2017-06" db="EMBL/GenBank/DDBJ databases">
        <title>A platform for efficient transgenesis in Macrostomum lignano, a flatworm model organism for stem cell research.</title>
        <authorList>
            <person name="Berezikov E."/>
        </authorList>
    </citation>
    <scope>NUCLEOTIDE SEQUENCE [LARGE SCALE GENOMIC DNA]</scope>
    <source>
        <strain evidence="7">DV1</strain>
        <tissue evidence="7">Whole organism</tissue>
    </source>
</reference>
<name>A0A267H3Z9_9PLAT</name>
<keyword evidence="1" id="KW-0547">Nucleotide-binding</keyword>
<feature type="coiled-coil region" evidence="3">
    <location>
        <begin position="392"/>
        <end position="419"/>
    </location>
</feature>
<dbReference type="STRING" id="282301.A0A267H3Z9"/>
<evidence type="ECO:0000256" key="3">
    <source>
        <dbReference type="SAM" id="Coils"/>
    </source>
</evidence>
<dbReference type="SMART" id="SM00302">
    <property type="entry name" value="GED"/>
    <property type="match status" value="1"/>
</dbReference>
<dbReference type="CDD" id="cd08771">
    <property type="entry name" value="DLP_1"/>
    <property type="match status" value="1"/>
</dbReference>
<dbReference type="Gene3D" id="1.20.120.1240">
    <property type="entry name" value="Dynamin, middle domain"/>
    <property type="match status" value="1"/>
</dbReference>
<sequence length="723" mass="81807">MIPTVLANSKYSQMISNSPNISQNHPKSQTKPKSSYIVPKNKTPEHSPIFLPHSESQINFKNPKKSHRTPPTPSHMNGSAVGPDGDEGDQHDELPALSSAFRQRIRPVLNRIDELRSHGLQSDLKLPMVAVVGDQSVGKSSVLEAISGVEFPRGTGMVTRCALQLSMQWNADPEAPWHGRISYKDVNGHKVDKELNSPGEVDGAVREAQQRMTHGDNEISSEQIDLAIKGPDVPDLTLIDLPGIARYSATGGSGIAQITKSLIAKYVSQPQVLILVVVPCHQDIETVEALSLAKEADPQGERTIGVLTCPDMVNKGAEQETLKIANNEKIPLKKGYVMVKCRSPEELNNGVTLSESVANEAAFFKTHRHFSLLPEQSVGIRTLADKLTEELFESVKRNISTLQNDILEMRKKFQEELQRLGQPVAETKDEKRRYLFEMLSNFNKDVAIATQGEMNARFHLYAKCRKHWTELGKQIHRAWPGWVTRGHISHYWQPPEQVTRLITDLRGRELASYDHVFPIIERIYKEEFLNKLKQPAEQFLEQVSDEVTDVVHLIAQKVFGDFQDIFEVVTETSNEEIAKVLELARADLSGRLFLQEARVFSQDSLFQERIAKIEEDLYKNNSNQQPPVPDSAERIRRGLEAYLQVATERLSDTIPQSVLYFMFDVVSKQLGNRALDLLSESETAETFLSLLREPRHKTARRKQLKEMLEQLRLAQRDFNKFRL</sequence>
<dbReference type="GO" id="GO:0005737">
    <property type="term" value="C:cytoplasm"/>
    <property type="evidence" value="ECO:0007669"/>
    <property type="project" value="TreeGrafter"/>
</dbReference>
<feature type="region of interest" description="Disordered" evidence="4">
    <location>
        <begin position="1"/>
        <end position="93"/>
    </location>
</feature>
<feature type="domain" description="Dynamin-type G" evidence="6">
    <location>
        <begin position="123"/>
        <end position="400"/>
    </location>
</feature>
<dbReference type="OrthoDB" id="6116577at2759"/>
<protein>
    <recommendedName>
        <fullName evidence="9">Dynamin-type G domain-containing protein</fullName>
    </recommendedName>
</protein>
<dbReference type="PANTHER" id="PTHR11566:SF231">
    <property type="entry name" value="INTERFERON-INDUCED GTP-BINDING PROTEIN MX"/>
    <property type="match status" value="1"/>
</dbReference>
<evidence type="ECO:0000256" key="4">
    <source>
        <dbReference type="SAM" id="MobiDB-lite"/>
    </source>
</evidence>
<dbReference type="GO" id="GO:0098793">
    <property type="term" value="C:presynapse"/>
    <property type="evidence" value="ECO:0007669"/>
    <property type="project" value="GOC"/>
</dbReference>
<dbReference type="Pfam" id="PF01031">
    <property type="entry name" value="Dynamin_M"/>
    <property type="match status" value="1"/>
</dbReference>
<dbReference type="SUPFAM" id="SSF52540">
    <property type="entry name" value="P-loop containing nucleoside triphosphate hydrolases"/>
    <property type="match status" value="1"/>
</dbReference>
<feature type="domain" description="GED" evidence="5">
    <location>
        <begin position="632"/>
        <end position="723"/>
    </location>
</feature>
<keyword evidence="3" id="KW-0175">Coiled coil</keyword>
<dbReference type="PROSITE" id="PS51718">
    <property type="entry name" value="G_DYNAMIN_2"/>
    <property type="match status" value="1"/>
</dbReference>
<feature type="compositionally biased region" description="Polar residues" evidence="4">
    <location>
        <begin position="1"/>
        <end position="33"/>
    </location>
</feature>